<dbReference type="AlphaFoldDB" id="A0A5C6EGT4"/>
<feature type="signal peptide" evidence="2">
    <location>
        <begin position="1"/>
        <end position="26"/>
    </location>
</feature>
<proteinExistence type="predicted"/>
<keyword evidence="1" id="KW-1133">Transmembrane helix</keyword>
<feature type="chain" id="PRO_5022939660" description="PEP-CTERM protein-sorting domain-containing protein" evidence="2">
    <location>
        <begin position="27"/>
        <end position="347"/>
    </location>
</feature>
<dbReference type="Gene3D" id="2.120.10.30">
    <property type="entry name" value="TolB, C-terminal domain"/>
    <property type="match status" value="2"/>
</dbReference>
<dbReference type="OrthoDB" id="5378341at2"/>
<sequence length="347" mass="36197" precursor="true">MSRQFCIAGALSFAFLLSVAPAQLGAAIVTPGNVLVMDVNTNTLREFTSAGLFIQAFTVADDAGAGSTEVPRDIAVDTLGNIHVFNGTFNPSLSTIDQATGVQTDRSGPGTGFAIGNVLNRGTVAAIGAQVFVADQPVGARNEQGILRFDAASGFTSTRFATDFIANDLNFGFDGRLYALGTESTSATSSPTVLNVYDPNTLLRLDQINLPTATSGLSLNGLVADGLGNYFAVHGNDEILKLDAAGNIVSTANIIDATGLYDIDIDASGNLMVSGIDNQVFFTNTSFSTQFAFDASTSGPSPPPRLFAAFATAVVAVPEPTTMAVLSVFAATVLCKRRRVATRRSRR</sequence>
<keyword evidence="4" id="KW-1185">Reference proteome</keyword>
<dbReference type="SUPFAM" id="SSF101898">
    <property type="entry name" value="NHL repeat"/>
    <property type="match status" value="1"/>
</dbReference>
<dbReference type="RefSeq" id="WP_146536220.1">
    <property type="nucleotide sequence ID" value="NZ_SJPX01000005.1"/>
</dbReference>
<evidence type="ECO:0000256" key="2">
    <source>
        <dbReference type="SAM" id="SignalP"/>
    </source>
</evidence>
<dbReference type="Proteomes" id="UP000317977">
    <property type="component" value="Unassembled WGS sequence"/>
</dbReference>
<dbReference type="EMBL" id="SJPX01000005">
    <property type="protein sequence ID" value="TWU47750.1"/>
    <property type="molecule type" value="Genomic_DNA"/>
</dbReference>
<accession>A0A5C6EGT4</accession>
<feature type="transmembrane region" description="Helical" evidence="1">
    <location>
        <begin position="306"/>
        <end position="335"/>
    </location>
</feature>
<organism evidence="3 4">
    <name type="scientific">Rubripirellula reticaptiva</name>
    <dbReference type="NCBI Taxonomy" id="2528013"/>
    <lineage>
        <taxon>Bacteria</taxon>
        <taxon>Pseudomonadati</taxon>
        <taxon>Planctomycetota</taxon>
        <taxon>Planctomycetia</taxon>
        <taxon>Pirellulales</taxon>
        <taxon>Pirellulaceae</taxon>
        <taxon>Rubripirellula</taxon>
    </lineage>
</organism>
<comment type="caution">
    <text evidence="3">The sequence shown here is derived from an EMBL/GenBank/DDBJ whole genome shotgun (WGS) entry which is preliminary data.</text>
</comment>
<evidence type="ECO:0008006" key="5">
    <source>
        <dbReference type="Google" id="ProtNLM"/>
    </source>
</evidence>
<evidence type="ECO:0000313" key="3">
    <source>
        <dbReference type="EMBL" id="TWU47750.1"/>
    </source>
</evidence>
<keyword evidence="1" id="KW-0812">Transmembrane</keyword>
<name>A0A5C6EGT4_9BACT</name>
<evidence type="ECO:0000256" key="1">
    <source>
        <dbReference type="SAM" id="Phobius"/>
    </source>
</evidence>
<dbReference type="InterPro" id="IPR011042">
    <property type="entry name" value="6-blade_b-propeller_TolB-like"/>
</dbReference>
<gene>
    <name evidence="3" type="ORF">Poly59_45910</name>
</gene>
<keyword evidence="2" id="KW-0732">Signal</keyword>
<protein>
    <recommendedName>
        <fullName evidence="5">PEP-CTERM protein-sorting domain-containing protein</fullName>
    </recommendedName>
</protein>
<keyword evidence="1" id="KW-0472">Membrane</keyword>
<evidence type="ECO:0000313" key="4">
    <source>
        <dbReference type="Proteomes" id="UP000317977"/>
    </source>
</evidence>
<reference evidence="3 4" key="1">
    <citation type="submission" date="2019-02" db="EMBL/GenBank/DDBJ databases">
        <title>Deep-cultivation of Planctomycetes and their phenomic and genomic characterization uncovers novel biology.</title>
        <authorList>
            <person name="Wiegand S."/>
            <person name="Jogler M."/>
            <person name="Boedeker C."/>
            <person name="Pinto D."/>
            <person name="Vollmers J."/>
            <person name="Rivas-Marin E."/>
            <person name="Kohn T."/>
            <person name="Peeters S.H."/>
            <person name="Heuer A."/>
            <person name="Rast P."/>
            <person name="Oberbeckmann S."/>
            <person name="Bunk B."/>
            <person name="Jeske O."/>
            <person name="Meyerdierks A."/>
            <person name="Storesund J.E."/>
            <person name="Kallscheuer N."/>
            <person name="Luecker S."/>
            <person name="Lage O.M."/>
            <person name="Pohl T."/>
            <person name="Merkel B.J."/>
            <person name="Hornburger P."/>
            <person name="Mueller R.-W."/>
            <person name="Bruemmer F."/>
            <person name="Labrenz M."/>
            <person name="Spormann A.M."/>
            <person name="Op Den Camp H."/>
            <person name="Overmann J."/>
            <person name="Amann R."/>
            <person name="Jetten M.S.M."/>
            <person name="Mascher T."/>
            <person name="Medema M.H."/>
            <person name="Devos D.P."/>
            <person name="Kaster A.-K."/>
            <person name="Ovreas L."/>
            <person name="Rohde M."/>
            <person name="Galperin M.Y."/>
            <person name="Jogler C."/>
        </authorList>
    </citation>
    <scope>NUCLEOTIDE SEQUENCE [LARGE SCALE GENOMIC DNA]</scope>
    <source>
        <strain evidence="3 4">Poly59</strain>
    </source>
</reference>